<sequence>MHPIRVEARELPFARGFFDAVISIGTYHYFGTESRYLAYLLEFLKSQGSVGVVMPGPTHDPGPELPPYLAERWTPDLPC</sequence>
<dbReference type="EMBL" id="SMKX01000097">
    <property type="protein sequence ID" value="TDD53868.1"/>
    <property type="molecule type" value="Genomic_DNA"/>
</dbReference>
<evidence type="ECO:0000259" key="1">
    <source>
        <dbReference type="Pfam" id="PF08241"/>
    </source>
</evidence>
<dbReference type="RefSeq" id="WP_132172506.1">
    <property type="nucleotide sequence ID" value="NZ_SMKX01000097.1"/>
</dbReference>
<comment type="caution">
    <text evidence="2">The sequence shown here is derived from an EMBL/GenBank/DDBJ whole genome shotgun (WGS) entry which is preliminary data.</text>
</comment>
<dbReference type="InterPro" id="IPR029063">
    <property type="entry name" value="SAM-dependent_MTases_sf"/>
</dbReference>
<keyword evidence="3" id="KW-1185">Reference proteome</keyword>
<proteinExistence type="predicted"/>
<name>A0A4R4Z6R0_9ACTN</name>
<evidence type="ECO:0000313" key="3">
    <source>
        <dbReference type="Proteomes" id="UP000295124"/>
    </source>
</evidence>
<dbReference type="GO" id="GO:0008757">
    <property type="term" value="F:S-adenosylmethionine-dependent methyltransferase activity"/>
    <property type="evidence" value="ECO:0007669"/>
    <property type="project" value="InterPro"/>
</dbReference>
<evidence type="ECO:0000313" key="2">
    <source>
        <dbReference type="EMBL" id="TDD53868.1"/>
    </source>
</evidence>
<dbReference type="OrthoDB" id="9810247at2"/>
<dbReference type="Proteomes" id="UP000295124">
    <property type="component" value="Unassembled WGS sequence"/>
</dbReference>
<accession>A0A4R4Z6R0</accession>
<feature type="domain" description="Methyltransferase type 11" evidence="1">
    <location>
        <begin position="6"/>
        <end position="50"/>
    </location>
</feature>
<organism evidence="2 3">
    <name type="scientific">Kribbella antibiotica</name>
    <dbReference type="NCBI Taxonomy" id="190195"/>
    <lineage>
        <taxon>Bacteria</taxon>
        <taxon>Bacillati</taxon>
        <taxon>Actinomycetota</taxon>
        <taxon>Actinomycetes</taxon>
        <taxon>Propionibacteriales</taxon>
        <taxon>Kribbellaceae</taxon>
        <taxon>Kribbella</taxon>
    </lineage>
</organism>
<dbReference type="InterPro" id="IPR013216">
    <property type="entry name" value="Methyltransf_11"/>
</dbReference>
<gene>
    <name evidence="2" type="ORF">E1263_27640</name>
</gene>
<dbReference type="Pfam" id="PF08241">
    <property type="entry name" value="Methyltransf_11"/>
    <property type="match status" value="1"/>
</dbReference>
<reference evidence="2 3" key="1">
    <citation type="submission" date="2019-03" db="EMBL/GenBank/DDBJ databases">
        <title>Draft genome sequences of novel Actinobacteria.</title>
        <authorList>
            <person name="Sahin N."/>
            <person name="Ay H."/>
            <person name="Saygin H."/>
        </authorList>
    </citation>
    <scope>NUCLEOTIDE SEQUENCE [LARGE SCALE GENOMIC DNA]</scope>
    <source>
        <strain evidence="2 3">JCM 13523</strain>
    </source>
</reference>
<protein>
    <recommendedName>
        <fullName evidence="1">Methyltransferase type 11 domain-containing protein</fullName>
    </recommendedName>
</protein>
<dbReference type="SUPFAM" id="SSF53335">
    <property type="entry name" value="S-adenosyl-L-methionine-dependent methyltransferases"/>
    <property type="match status" value="1"/>
</dbReference>
<dbReference type="AlphaFoldDB" id="A0A4R4Z6R0"/>
<dbReference type="Gene3D" id="3.40.50.150">
    <property type="entry name" value="Vaccinia Virus protein VP39"/>
    <property type="match status" value="1"/>
</dbReference>